<evidence type="ECO:0000313" key="7">
    <source>
        <dbReference type="EMBL" id="KGQ22238.1"/>
    </source>
</evidence>
<dbReference type="AlphaFoldDB" id="A0A0A2WR02"/>
<keyword evidence="8" id="KW-1185">Reference proteome</keyword>
<dbReference type="NCBIfam" id="TIGR00250">
    <property type="entry name" value="RNAse_H_YqgF"/>
    <property type="match status" value="1"/>
</dbReference>
<dbReference type="GO" id="GO:0000967">
    <property type="term" value="P:rRNA 5'-end processing"/>
    <property type="evidence" value="ECO:0007669"/>
    <property type="project" value="UniProtKB-UniRule"/>
</dbReference>
<comment type="subcellular location">
    <subcellularLocation>
        <location evidence="5">Cytoplasm</location>
    </subcellularLocation>
</comment>
<evidence type="ECO:0000259" key="6">
    <source>
        <dbReference type="SMART" id="SM00732"/>
    </source>
</evidence>
<accession>A0A0A2WR02</accession>
<dbReference type="PANTHER" id="PTHR33317:SF4">
    <property type="entry name" value="POLYNUCLEOTIDYL TRANSFERASE, RIBONUCLEASE H-LIKE SUPERFAMILY PROTEIN"/>
    <property type="match status" value="1"/>
</dbReference>
<dbReference type="InterPro" id="IPR037027">
    <property type="entry name" value="YqgF/RNaseH-like_dom_sf"/>
</dbReference>
<keyword evidence="3 5" id="KW-0540">Nuclease</keyword>
<dbReference type="PANTHER" id="PTHR33317">
    <property type="entry name" value="POLYNUCLEOTIDYL TRANSFERASE, RIBONUCLEASE H-LIKE SUPERFAMILY PROTEIN"/>
    <property type="match status" value="1"/>
</dbReference>
<keyword evidence="1 5" id="KW-0963">Cytoplasm</keyword>
<gene>
    <name evidence="7" type="ORF">THFILI_00440</name>
</gene>
<dbReference type="InterPro" id="IPR005227">
    <property type="entry name" value="YqgF"/>
</dbReference>
<comment type="caution">
    <text evidence="7">The sequence shown here is derived from an EMBL/GenBank/DDBJ whole genome shotgun (WGS) entry which is preliminary data.</text>
</comment>
<dbReference type="SMART" id="SM00732">
    <property type="entry name" value="YqgFc"/>
    <property type="match status" value="1"/>
</dbReference>
<dbReference type="RefSeq" id="WP_038063357.1">
    <property type="nucleotide sequence ID" value="NZ_JPSL02000031.1"/>
</dbReference>
<organism evidence="7 8">
    <name type="scientific">Thermus filiformis</name>
    <dbReference type="NCBI Taxonomy" id="276"/>
    <lineage>
        <taxon>Bacteria</taxon>
        <taxon>Thermotogati</taxon>
        <taxon>Deinococcota</taxon>
        <taxon>Deinococci</taxon>
        <taxon>Thermales</taxon>
        <taxon>Thermaceae</taxon>
        <taxon>Thermus</taxon>
    </lineage>
</organism>
<dbReference type="InterPro" id="IPR006641">
    <property type="entry name" value="YqgF/RNaseH-like_dom"/>
</dbReference>
<evidence type="ECO:0000313" key="8">
    <source>
        <dbReference type="Proteomes" id="UP000030364"/>
    </source>
</evidence>
<proteinExistence type="inferred from homology"/>
<dbReference type="GO" id="GO:0016788">
    <property type="term" value="F:hydrolase activity, acting on ester bonds"/>
    <property type="evidence" value="ECO:0007669"/>
    <property type="project" value="UniProtKB-UniRule"/>
</dbReference>
<reference evidence="7 8" key="1">
    <citation type="journal article" date="2015" name="Genome Announc.">
        <title>Draft Genome Sequence of the Thermophile Thermus filiformis ATCC 43280, Producer of Carotenoid-(Di)glucoside-Branched Fatty Acid (Di)esters and Source of Hyperthermostable Enzymes of Biotechnological Interest.</title>
        <authorList>
            <person name="Mandelli F."/>
            <person name="Oliveira Ramires B."/>
            <person name="Couger M.B."/>
            <person name="Paixao D.A."/>
            <person name="Camilo C.M."/>
            <person name="Polikarpov I."/>
            <person name="Prade R."/>
            <person name="Riano-Pachon D.M."/>
            <person name="Squina F.M."/>
        </authorList>
    </citation>
    <scope>NUCLEOTIDE SEQUENCE [LARGE SCALE GENOMIC DNA]</scope>
    <source>
        <strain evidence="7 8">ATCC 43280</strain>
    </source>
</reference>
<evidence type="ECO:0000256" key="1">
    <source>
        <dbReference type="ARBA" id="ARBA00022490"/>
    </source>
</evidence>
<dbReference type="HAMAP" id="MF_00651">
    <property type="entry name" value="Nuclease_YqgF"/>
    <property type="match status" value="1"/>
</dbReference>
<keyword evidence="4 5" id="KW-0378">Hydrolase</keyword>
<dbReference type="GO" id="GO:0005829">
    <property type="term" value="C:cytosol"/>
    <property type="evidence" value="ECO:0007669"/>
    <property type="project" value="TreeGrafter"/>
</dbReference>
<dbReference type="EMBL" id="JPSL02000031">
    <property type="protein sequence ID" value="KGQ22238.1"/>
    <property type="molecule type" value="Genomic_DNA"/>
</dbReference>
<dbReference type="EC" id="3.1.-.-" evidence="5"/>
<keyword evidence="2 5" id="KW-0690">Ribosome biogenesis</keyword>
<evidence type="ECO:0000256" key="2">
    <source>
        <dbReference type="ARBA" id="ARBA00022517"/>
    </source>
</evidence>
<dbReference type="CDD" id="cd16964">
    <property type="entry name" value="YqgF"/>
    <property type="match status" value="1"/>
</dbReference>
<name>A0A0A2WR02_THEFI</name>
<dbReference type="Gene3D" id="3.30.420.140">
    <property type="entry name" value="YqgF/RNase H-like domain"/>
    <property type="match status" value="1"/>
</dbReference>
<evidence type="ECO:0000256" key="4">
    <source>
        <dbReference type="ARBA" id="ARBA00022801"/>
    </source>
</evidence>
<sequence length="139" mass="15591">MRLAALDVGRARIGLAVGEEGLPFAFGRGYLVRRGLEEDVRALLGFFAREGVKKAVVGLPLRTDLKESQEAREVLRLVEALRAQGVEVELMDERYTTKLAQRRLSEAPRRVRQEKGKLDEMAAIVLLEDYLARRAELGS</sequence>
<dbReference type="OrthoDB" id="9796140at2"/>
<evidence type="ECO:0000256" key="5">
    <source>
        <dbReference type="HAMAP-Rule" id="MF_00651"/>
    </source>
</evidence>
<dbReference type="GO" id="GO:0004518">
    <property type="term" value="F:nuclease activity"/>
    <property type="evidence" value="ECO:0007669"/>
    <property type="project" value="UniProtKB-KW"/>
</dbReference>
<dbReference type="SUPFAM" id="SSF53098">
    <property type="entry name" value="Ribonuclease H-like"/>
    <property type="match status" value="1"/>
</dbReference>
<feature type="domain" description="YqgF/RNase H-like" evidence="6">
    <location>
        <begin position="1"/>
        <end position="100"/>
    </location>
</feature>
<comment type="function">
    <text evidence="5">Could be a nuclease involved in processing of the 5'-end of pre-16S rRNA.</text>
</comment>
<evidence type="ECO:0000256" key="3">
    <source>
        <dbReference type="ARBA" id="ARBA00022722"/>
    </source>
</evidence>
<dbReference type="Pfam" id="PF03652">
    <property type="entry name" value="RuvX"/>
    <property type="match status" value="1"/>
</dbReference>
<dbReference type="STRING" id="276.THFILI_00440"/>
<comment type="similarity">
    <text evidence="5">Belongs to the YqgF HJR family.</text>
</comment>
<dbReference type="InterPro" id="IPR012337">
    <property type="entry name" value="RNaseH-like_sf"/>
</dbReference>
<dbReference type="PATRIC" id="fig|276.5.peg.943"/>
<protein>
    <recommendedName>
        <fullName evidence="5">Putative pre-16S rRNA nuclease</fullName>
        <ecNumber evidence="5">3.1.-.-</ecNumber>
    </recommendedName>
</protein>
<dbReference type="Proteomes" id="UP000030364">
    <property type="component" value="Unassembled WGS sequence"/>
</dbReference>